<feature type="region of interest" description="Disordered" evidence="1">
    <location>
        <begin position="77"/>
        <end position="119"/>
    </location>
</feature>
<gene>
    <name evidence="2" type="ORF">HGM15179_011933</name>
</gene>
<name>A0A8K1GAR3_9PASS</name>
<feature type="compositionally biased region" description="Basic and acidic residues" evidence="1">
    <location>
        <begin position="1"/>
        <end position="47"/>
    </location>
</feature>
<evidence type="ECO:0000313" key="2">
    <source>
        <dbReference type="EMBL" id="TRZ15179.1"/>
    </source>
</evidence>
<comment type="caution">
    <text evidence="2">The sequence shown here is derived from an EMBL/GenBank/DDBJ whole genome shotgun (WGS) entry which is preliminary data.</text>
</comment>
<proteinExistence type="predicted"/>
<sequence>MGEERRGEERRGEERRGEERRGEERRGEERRGEERRGEERRGEERLSSEGGGWKKLVSWVRGAGDQRTAFAKLLSCLHAPGQRSEEEKIEEEGGEEQEEESGRRGVLARSGDSAPGRMLRKAVTIVKNPNRLEYMSGELLREDKRNK</sequence>
<organism evidence="2 3">
    <name type="scientific">Zosterops borbonicus</name>
    <dbReference type="NCBI Taxonomy" id="364589"/>
    <lineage>
        <taxon>Eukaryota</taxon>
        <taxon>Metazoa</taxon>
        <taxon>Chordata</taxon>
        <taxon>Craniata</taxon>
        <taxon>Vertebrata</taxon>
        <taxon>Euteleostomi</taxon>
        <taxon>Archelosauria</taxon>
        <taxon>Archosauria</taxon>
        <taxon>Dinosauria</taxon>
        <taxon>Saurischia</taxon>
        <taxon>Theropoda</taxon>
        <taxon>Coelurosauria</taxon>
        <taxon>Aves</taxon>
        <taxon>Neognathae</taxon>
        <taxon>Neoaves</taxon>
        <taxon>Telluraves</taxon>
        <taxon>Australaves</taxon>
        <taxon>Passeriformes</taxon>
        <taxon>Sylvioidea</taxon>
        <taxon>Zosteropidae</taxon>
        <taxon>Zosterops</taxon>
    </lineage>
</organism>
<reference evidence="2" key="1">
    <citation type="submission" date="2019-04" db="EMBL/GenBank/DDBJ databases">
        <title>Genome assembly of Zosterops borbonicus 15179.</title>
        <authorList>
            <person name="Leroy T."/>
            <person name="Anselmetti Y."/>
            <person name="Tilak M.-K."/>
            <person name="Nabholz B."/>
        </authorList>
    </citation>
    <scope>NUCLEOTIDE SEQUENCE</scope>
    <source>
        <strain evidence="2">HGM_15179</strain>
        <tissue evidence="2">Muscle</tissue>
    </source>
</reference>
<feature type="compositionally biased region" description="Acidic residues" evidence="1">
    <location>
        <begin position="87"/>
        <end position="99"/>
    </location>
</feature>
<feature type="region of interest" description="Disordered" evidence="1">
    <location>
        <begin position="1"/>
        <end position="50"/>
    </location>
</feature>
<evidence type="ECO:0000256" key="1">
    <source>
        <dbReference type="SAM" id="MobiDB-lite"/>
    </source>
</evidence>
<dbReference type="AlphaFoldDB" id="A0A8K1GAR3"/>
<dbReference type="Proteomes" id="UP000796761">
    <property type="component" value="Unassembled WGS sequence"/>
</dbReference>
<accession>A0A8K1GAR3</accession>
<evidence type="ECO:0000313" key="3">
    <source>
        <dbReference type="Proteomes" id="UP000796761"/>
    </source>
</evidence>
<dbReference type="EMBL" id="SWJQ01000381">
    <property type="protein sequence ID" value="TRZ15179.1"/>
    <property type="molecule type" value="Genomic_DNA"/>
</dbReference>
<protein>
    <submittedName>
        <fullName evidence="2">Uncharacterized protein</fullName>
    </submittedName>
</protein>
<keyword evidence="3" id="KW-1185">Reference proteome</keyword>